<proteinExistence type="predicted"/>
<organism evidence="1 2">
    <name type="scientific">Billgrantia gudaonensis</name>
    <dbReference type="NCBI Taxonomy" id="376427"/>
    <lineage>
        <taxon>Bacteria</taxon>
        <taxon>Pseudomonadati</taxon>
        <taxon>Pseudomonadota</taxon>
        <taxon>Gammaproteobacteria</taxon>
        <taxon>Oceanospirillales</taxon>
        <taxon>Halomonadaceae</taxon>
        <taxon>Billgrantia</taxon>
    </lineage>
</organism>
<gene>
    <name evidence="1" type="ORF">SAMN04487954_10923</name>
</gene>
<protein>
    <submittedName>
        <fullName evidence="1">Uncharacterized protein</fullName>
    </submittedName>
</protein>
<dbReference type="AlphaFoldDB" id="A0A1G8XFX5"/>
<reference evidence="1 2" key="1">
    <citation type="submission" date="2016-10" db="EMBL/GenBank/DDBJ databases">
        <authorList>
            <person name="de Groot N.N."/>
        </authorList>
    </citation>
    <scope>NUCLEOTIDE SEQUENCE [LARGE SCALE GENOMIC DNA]</scope>
    <source>
        <strain evidence="1 2">CGMCC 1.6133</strain>
    </source>
</reference>
<evidence type="ECO:0000313" key="2">
    <source>
        <dbReference type="Proteomes" id="UP000198525"/>
    </source>
</evidence>
<dbReference type="Proteomes" id="UP000198525">
    <property type="component" value="Unassembled WGS sequence"/>
</dbReference>
<evidence type="ECO:0000313" key="1">
    <source>
        <dbReference type="EMBL" id="SDJ89184.1"/>
    </source>
</evidence>
<accession>A0A1G8XFX5</accession>
<dbReference type="STRING" id="376427.SAMN04487954_10923"/>
<dbReference type="RefSeq" id="WP_089686318.1">
    <property type="nucleotide sequence ID" value="NZ_FNES01000009.1"/>
</dbReference>
<dbReference type="OrthoDB" id="6197825at2"/>
<keyword evidence="2" id="KW-1185">Reference proteome</keyword>
<name>A0A1G8XFX5_9GAMM</name>
<sequence length="93" mass="10263">MFAKIFQSPAYGQILVKLDSADDDGSPEVRFYVKPKNLGVCSFAIGFSDSDEGWNAAERGFENTDLKKAEQGIATMFEDFPVAVEFAEEASRN</sequence>
<dbReference type="EMBL" id="FNES01000009">
    <property type="protein sequence ID" value="SDJ89184.1"/>
    <property type="molecule type" value="Genomic_DNA"/>
</dbReference>